<dbReference type="Proteomes" id="UP000820818">
    <property type="component" value="Unassembled WGS sequence"/>
</dbReference>
<proteinExistence type="predicted"/>
<dbReference type="EMBL" id="WJBH02000028">
    <property type="protein sequence ID" value="KAI9551236.1"/>
    <property type="molecule type" value="Genomic_DNA"/>
</dbReference>
<accession>A0AAD5PKV5</accession>
<feature type="region of interest" description="Disordered" evidence="1">
    <location>
        <begin position="156"/>
        <end position="221"/>
    </location>
</feature>
<protein>
    <submittedName>
        <fullName evidence="2">Uncharacterized protein</fullName>
    </submittedName>
</protein>
<reference evidence="2" key="1">
    <citation type="submission" date="2022-05" db="EMBL/GenBank/DDBJ databases">
        <title>A multi-omics perspective on studying reproductive biology in Daphnia sinensis.</title>
        <authorList>
            <person name="Jia J."/>
        </authorList>
    </citation>
    <scope>NUCLEOTIDE SEQUENCE</scope>
    <source>
        <strain evidence="2">WSL</strain>
    </source>
</reference>
<keyword evidence="3" id="KW-1185">Reference proteome</keyword>
<evidence type="ECO:0000313" key="2">
    <source>
        <dbReference type="EMBL" id="KAI9551236.1"/>
    </source>
</evidence>
<sequence>MTWSHGIVGSMPAATDTERIFGISTCKTKFANLILYFIFFSSSSETARLDFIALGQKNVENIRREALSQWAARKERLIIQRERDLENICVYEFLHQSMSCFEPAEHEGINGESTWNGPVVKPRAGHANTRQGAGQSRRNPAVPLDRQTLVVARPVGRPRRNPAPVAEGLAEPRPVDRPHRNPASVAEVLAALSRPVGRPRRNSAPVAEDHVALPRPIGRPG</sequence>
<evidence type="ECO:0000313" key="3">
    <source>
        <dbReference type="Proteomes" id="UP000820818"/>
    </source>
</evidence>
<evidence type="ECO:0000256" key="1">
    <source>
        <dbReference type="SAM" id="MobiDB-lite"/>
    </source>
</evidence>
<name>A0AAD5PKV5_9CRUS</name>
<comment type="caution">
    <text evidence="2">The sequence shown here is derived from an EMBL/GenBank/DDBJ whole genome shotgun (WGS) entry which is preliminary data.</text>
</comment>
<dbReference type="AlphaFoldDB" id="A0AAD5PKV5"/>
<gene>
    <name evidence="2" type="ORF">GHT06_004495</name>
</gene>
<organism evidence="2 3">
    <name type="scientific">Daphnia sinensis</name>
    <dbReference type="NCBI Taxonomy" id="1820382"/>
    <lineage>
        <taxon>Eukaryota</taxon>
        <taxon>Metazoa</taxon>
        <taxon>Ecdysozoa</taxon>
        <taxon>Arthropoda</taxon>
        <taxon>Crustacea</taxon>
        <taxon>Branchiopoda</taxon>
        <taxon>Diplostraca</taxon>
        <taxon>Cladocera</taxon>
        <taxon>Anomopoda</taxon>
        <taxon>Daphniidae</taxon>
        <taxon>Daphnia</taxon>
        <taxon>Daphnia similis group</taxon>
    </lineage>
</organism>